<feature type="signal peptide" evidence="5">
    <location>
        <begin position="1"/>
        <end position="23"/>
    </location>
</feature>
<evidence type="ECO:0000256" key="5">
    <source>
        <dbReference type="SAM" id="SignalP"/>
    </source>
</evidence>
<dbReference type="Proteomes" id="UP000572377">
    <property type="component" value="Unassembled WGS sequence"/>
</dbReference>
<keyword evidence="3 5" id="KW-0732">Signal</keyword>
<feature type="domain" description="Solute-binding protein family 3/N-terminal" evidence="6">
    <location>
        <begin position="34"/>
        <end position="263"/>
    </location>
</feature>
<evidence type="ECO:0000256" key="2">
    <source>
        <dbReference type="ARBA" id="ARBA00022448"/>
    </source>
</evidence>
<evidence type="ECO:0000313" key="8">
    <source>
        <dbReference type="Proteomes" id="UP000572377"/>
    </source>
</evidence>
<dbReference type="PROSITE" id="PS01039">
    <property type="entry name" value="SBP_BACTERIAL_3"/>
    <property type="match status" value="1"/>
</dbReference>
<dbReference type="EMBL" id="JABFBC010000005">
    <property type="protein sequence ID" value="NNU82094.1"/>
    <property type="molecule type" value="Genomic_DNA"/>
</dbReference>
<evidence type="ECO:0000256" key="3">
    <source>
        <dbReference type="ARBA" id="ARBA00022729"/>
    </source>
</evidence>
<reference evidence="7 8" key="1">
    <citation type="submission" date="2020-05" db="EMBL/GenBank/DDBJ databases">
        <title>Gimesia benthica sp. nov., a novel planctomycete isolated from a deep-sea water sample of the Northwest Indian Ocean.</title>
        <authorList>
            <person name="Wang J."/>
            <person name="Ruan C."/>
            <person name="Song L."/>
            <person name="Zhu Y."/>
            <person name="Li A."/>
            <person name="Zheng X."/>
            <person name="Wang L."/>
            <person name="Lu Z."/>
            <person name="Huang Y."/>
            <person name="Du W."/>
            <person name="Zhou Y."/>
            <person name="Huang L."/>
            <person name="Dai X."/>
        </authorList>
    </citation>
    <scope>NUCLEOTIDE SEQUENCE [LARGE SCALE GENOMIC DNA]</scope>
    <source>
        <strain evidence="7 8">YYQ-30</strain>
    </source>
</reference>
<accession>A0A849L7I0</accession>
<dbReference type="Pfam" id="PF00497">
    <property type="entry name" value="SBP_bac_3"/>
    <property type="match status" value="1"/>
</dbReference>
<keyword evidence="2" id="KW-0813">Transport</keyword>
<dbReference type="CDD" id="cd13692">
    <property type="entry name" value="PBP2_BztA"/>
    <property type="match status" value="1"/>
</dbReference>
<gene>
    <name evidence="7" type="ORF">HMH01_16780</name>
</gene>
<dbReference type="PROSITE" id="PS51257">
    <property type="entry name" value="PROKAR_LIPOPROTEIN"/>
    <property type="match status" value="1"/>
</dbReference>
<dbReference type="Gene3D" id="3.40.190.10">
    <property type="entry name" value="Periplasmic binding protein-like II"/>
    <property type="match status" value="2"/>
</dbReference>
<dbReference type="SUPFAM" id="SSF53850">
    <property type="entry name" value="Periplasmic binding protein-like II"/>
    <property type="match status" value="1"/>
</dbReference>
<evidence type="ECO:0000313" key="7">
    <source>
        <dbReference type="EMBL" id="NNU82094.1"/>
    </source>
</evidence>
<feature type="chain" id="PRO_5032648917" evidence="5">
    <location>
        <begin position="24"/>
        <end position="339"/>
    </location>
</feature>
<dbReference type="RefSeq" id="WP_171326956.1">
    <property type="nucleotide sequence ID" value="NZ_JABFBC010000005.1"/>
</dbReference>
<protein>
    <submittedName>
        <fullName evidence="7">Amino acid ABC transporter substrate-binding protein</fullName>
    </submittedName>
</protein>
<dbReference type="InterPro" id="IPR001638">
    <property type="entry name" value="Solute-binding_3/MltF_N"/>
</dbReference>
<proteinExistence type="inferred from homology"/>
<evidence type="ECO:0000256" key="4">
    <source>
        <dbReference type="RuleBase" id="RU003744"/>
    </source>
</evidence>
<organism evidence="7 8">
    <name type="scientific">Halovulum dunhuangense</name>
    <dbReference type="NCBI Taxonomy" id="1505036"/>
    <lineage>
        <taxon>Bacteria</taxon>
        <taxon>Pseudomonadati</taxon>
        <taxon>Pseudomonadota</taxon>
        <taxon>Alphaproteobacteria</taxon>
        <taxon>Rhodobacterales</taxon>
        <taxon>Paracoccaceae</taxon>
        <taxon>Halovulum</taxon>
    </lineage>
</organism>
<evidence type="ECO:0000256" key="1">
    <source>
        <dbReference type="ARBA" id="ARBA00010333"/>
    </source>
</evidence>
<dbReference type="PANTHER" id="PTHR30085:SF7">
    <property type="entry name" value="AMINO-ACID ABC TRANSPORTER-BINDING PROTEIN YHDW-RELATED"/>
    <property type="match status" value="1"/>
</dbReference>
<dbReference type="SMART" id="SM00062">
    <property type="entry name" value="PBPb"/>
    <property type="match status" value="1"/>
</dbReference>
<dbReference type="PANTHER" id="PTHR30085">
    <property type="entry name" value="AMINO ACID ABC TRANSPORTER PERMEASE"/>
    <property type="match status" value="1"/>
</dbReference>
<keyword evidence="8" id="KW-1185">Reference proteome</keyword>
<evidence type="ECO:0000259" key="6">
    <source>
        <dbReference type="SMART" id="SM00062"/>
    </source>
</evidence>
<dbReference type="GO" id="GO:0006865">
    <property type="term" value="P:amino acid transport"/>
    <property type="evidence" value="ECO:0007669"/>
    <property type="project" value="TreeGrafter"/>
</dbReference>
<dbReference type="InterPro" id="IPR051455">
    <property type="entry name" value="Bact_solute-bind_prot3"/>
</dbReference>
<name>A0A849L7I0_9RHOB</name>
<dbReference type="AlphaFoldDB" id="A0A849L7I0"/>
<comment type="similarity">
    <text evidence="1 4">Belongs to the bacterial solute-binding protein 3 family.</text>
</comment>
<sequence>MKHTSLLSTVAVMTVIACGAVSAQTIDEVRQRGHLNCGVSPGVSGFSNPDDNGNWAGFDVEVCRAVAAAVLEDADAVRYTPLSNTERFTALQSGEIDMLSRTTTRTLNRDTALGLNFAPVMFYDGQGFMVREAMGVSSVMELDGATVCVSAGSTTELNLADYFEANGLSYQPVRFDRADEVLAAYDAGRCDVYTSDRSGLAARRLVMNDPSEHVMLPETISKEPLAPAVRHGDDQWFDIVTWTVYALIQAEEFGITQANVDEMAASEDPNISRMLGGEGSPVGEWVGLDNNWVYRAIAAVGNYGEIFDRHVGPETPLQIERGMNALYADGGLHYAMPFK</sequence>
<dbReference type="InterPro" id="IPR018313">
    <property type="entry name" value="SBP_3_CS"/>
</dbReference>
<comment type="caution">
    <text evidence="7">The sequence shown here is derived from an EMBL/GenBank/DDBJ whole genome shotgun (WGS) entry which is preliminary data.</text>
</comment>